<proteinExistence type="predicted"/>
<gene>
    <name evidence="1" type="ORF">FSB_LOCUS53423</name>
</gene>
<dbReference type="AlphaFoldDB" id="A0A2N9INK6"/>
<sequence>MENSRFFCIESKTFELCFGEGESSKVRIYERGKDSVRSVFMGKESAIRLVADMGELLMKPHVDSFVHTMREGDVVILIQRCSNRKVKNFLGKGIQPVDKLKPQAPVVAAGGGQRSFAQTVGSGDGGNSSELKEKGKEKITGEILNSGEHSKQPVNGLILNMENMGYGKFSNQLGVVQLNLNIHLECGIDGAWSVKNASVIDSPYWPGPHGPHLSQPTERILNQRGCSISAGPSPSQAQKMPVLFTSDARVIRPKETQFEWRPVSRLGLRVEGRAVTLYPPISVASTDGGWRFHQLLLRSWYCHHHYRMGRRLRVLLIWVSLLNSGSRVAEMREMTIRTSWLSRKTLSSPWGIEIWFAVKWMILLLM</sequence>
<accession>A0A2N9INK6</accession>
<organism evidence="1">
    <name type="scientific">Fagus sylvatica</name>
    <name type="common">Beechnut</name>
    <dbReference type="NCBI Taxonomy" id="28930"/>
    <lineage>
        <taxon>Eukaryota</taxon>
        <taxon>Viridiplantae</taxon>
        <taxon>Streptophyta</taxon>
        <taxon>Embryophyta</taxon>
        <taxon>Tracheophyta</taxon>
        <taxon>Spermatophyta</taxon>
        <taxon>Magnoliopsida</taxon>
        <taxon>eudicotyledons</taxon>
        <taxon>Gunneridae</taxon>
        <taxon>Pentapetalae</taxon>
        <taxon>rosids</taxon>
        <taxon>fabids</taxon>
        <taxon>Fagales</taxon>
        <taxon>Fagaceae</taxon>
        <taxon>Fagus</taxon>
    </lineage>
</organism>
<protein>
    <submittedName>
        <fullName evidence="1">Uncharacterized protein</fullName>
    </submittedName>
</protein>
<reference evidence="1" key="1">
    <citation type="submission" date="2018-02" db="EMBL/GenBank/DDBJ databases">
        <authorList>
            <person name="Cohen D.B."/>
            <person name="Kent A.D."/>
        </authorList>
    </citation>
    <scope>NUCLEOTIDE SEQUENCE</scope>
</reference>
<dbReference type="EMBL" id="OIVN01006121">
    <property type="protein sequence ID" value="SPD25541.1"/>
    <property type="molecule type" value="Genomic_DNA"/>
</dbReference>
<name>A0A2N9INK6_FAGSY</name>
<evidence type="ECO:0000313" key="1">
    <source>
        <dbReference type="EMBL" id="SPD25541.1"/>
    </source>
</evidence>